<proteinExistence type="predicted"/>
<feature type="transmembrane region" description="Helical" evidence="2">
    <location>
        <begin position="136"/>
        <end position="160"/>
    </location>
</feature>
<feature type="region of interest" description="Disordered" evidence="1">
    <location>
        <begin position="1"/>
        <end position="116"/>
    </location>
</feature>
<keyword evidence="4" id="KW-1185">Reference proteome</keyword>
<evidence type="ECO:0008006" key="5">
    <source>
        <dbReference type="Google" id="ProtNLM"/>
    </source>
</evidence>
<evidence type="ECO:0000256" key="2">
    <source>
        <dbReference type="SAM" id="Phobius"/>
    </source>
</evidence>
<organism evidence="3 4">
    <name type="scientific">Microbacterium amylolyticum</name>
    <dbReference type="NCBI Taxonomy" id="936337"/>
    <lineage>
        <taxon>Bacteria</taxon>
        <taxon>Bacillati</taxon>
        <taxon>Actinomycetota</taxon>
        <taxon>Actinomycetes</taxon>
        <taxon>Micrococcales</taxon>
        <taxon>Microbacteriaceae</taxon>
        <taxon>Microbacterium</taxon>
    </lineage>
</organism>
<name>A0ABS4ZE42_9MICO</name>
<sequence>MSSNDFPWRKNDGDEPTDGDAYSWDRRFPWQKNDDVLGEGDEDGGSLESESPVAPPGDPVVSEPDGPMVSDPVDPVVSRRESSDNLPMPDEETESHDERGITADTPTSEPDVLPEQGTAAAIPPSVKKARSGCGGLVVIIGIVVIIFVAIGGFSGVGAIFERFSPGLSERDTAQITQSIDSLLEDVQRRDAEAVLAHYSDVIFESDALLTQEILDASQELAPLRSWSVEEVALRENSRRVGVATVHAQFGEVSTDIHFPIAEETRGGETAWRLQLTSSASMLRADDNFDITVFETFTLADDDARYVLFPGVYLIDYGVRHVTLVDGAMPREAGATMAAFPYEGEYGRYLSASPDGVDAYVDAVSTELSECIASRELTTPCFSLGDEELADVDATAFIDGTVHRELYDDPAVDPERVSYRPAEPMLLSGRTVPMLISEVGCVIDGAEDTCRVYQGVGIIAVDFSGEEPTVVWEHSSP</sequence>
<accession>A0ABS4ZE42</accession>
<reference evidence="3 4" key="1">
    <citation type="submission" date="2021-03" db="EMBL/GenBank/DDBJ databases">
        <title>Sequencing the genomes of 1000 actinobacteria strains.</title>
        <authorList>
            <person name="Klenk H.-P."/>
        </authorList>
    </citation>
    <scope>NUCLEOTIDE SEQUENCE [LARGE SCALE GENOMIC DNA]</scope>
    <source>
        <strain evidence="3 4">DSM 24221</strain>
    </source>
</reference>
<evidence type="ECO:0000256" key="1">
    <source>
        <dbReference type="SAM" id="MobiDB-lite"/>
    </source>
</evidence>
<comment type="caution">
    <text evidence="3">The sequence shown here is derived from an EMBL/GenBank/DDBJ whole genome shotgun (WGS) entry which is preliminary data.</text>
</comment>
<dbReference type="EMBL" id="JAGIOL010000001">
    <property type="protein sequence ID" value="MBP2435551.1"/>
    <property type="molecule type" value="Genomic_DNA"/>
</dbReference>
<keyword evidence="2" id="KW-0472">Membrane</keyword>
<evidence type="ECO:0000313" key="3">
    <source>
        <dbReference type="EMBL" id="MBP2435551.1"/>
    </source>
</evidence>
<feature type="compositionally biased region" description="Basic and acidic residues" evidence="1">
    <location>
        <begin position="23"/>
        <end position="35"/>
    </location>
</feature>
<dbReference type="Proteomes" id="UP001519362">
    <property type="component" value="Unassembled WGS sequence"/>
</dbReference>
<keyword evidence="2" id="KW-0812">Transmembrane</keyword>
<protein>
    <recommendedName>
        <fullName evidence="5">DUF4878 domain-containing protein</fullName>
    </recommendedName>
</protein>
<evidence type="ECO:0000313" key="4">
    <source>
        <dbReference type="Proteomes" id="UP001519362"/>
    </source>
</evidence>
<gene>
    <name evidence="3" type="ORF">JOF34_000137</name>
</gene>
<feature type="compositionally biased region" description="Acidic residues" evidence="1">
    <location>
        <begin position="36"/>
        <end position="45"/>
    </location>
</feature>
<dbReference type="RefSeq" id="WP_165132529.1">
    <property type="nucleotide sequence ID" value="NZ_CP049253.1"/>
</dbReference>
<keyword evidence="2" id="KW-1133">Transmembrane helix</keyword>